<dbReference type="EMBL" id="JAIWYP010000010">
    <property type="protein sequence ID" value="KAH3748714.1"/>
    <property type="molecule type" value="Genomic_DNA"/>
</dbReference>
<organism evidence="1 2">
    <name type="scientific">Dreissena polymorpha</name>
    <name type="common">Zebra mussel</name>
    <name type="synonym">Mytilus polymorpha</name>
    <dbReference type="NCBI Taxonomy" id="45954"/>
    <lineage>
        <taxon>Eukaryota</taxon>
        <taxon>Metazoa</taxon>
        <taxon>Spiralia</taxon>
        <taxon>Lophotrochozoa</taxon>
        <taxon>Mollusca</taxon>
        <taxon>Bivalvia</taxon>
        <taxon>Autobranchia</taxon>
        <taxon>Heteroconchia</taxon>
        <taxon>Euheterodonta</taxon>
        <taxon>Imparidentia</taxon>
        <taxon>Neoheterodontei</taxon>
        <taxon>Myida</taxon>
        <taxon>Dreissenoidea</taxon>
        <taxon>Dreissenidae</taxon>
        <taxon>Dreissena</taxon>
    </lineage>
</organism>
<evidence type="ECO:0000313" key="2">
    <source>
        <dbReference type="Proteomes" id="UP000828390"/>
    </source>
</evidence>
<gene>
    <name evidence="1" type="ORF">DPMN_183164</name>
</gene>
<reference evidence="1" key="1">
    <citation type="journal article" date="2019" name="bioRxiv">
        <title>The Genome of the Zebra Mussel, Dreissena polymorpha: A Resource for Invasive Species Research.</title>
        <authorList>
            <person name="McCartney M.A."/>
            <person name="Auch B."/>
            <person name="Kono T."/>
            <person name="Mallez S."/>
            <person name="Zhang Y."/>
            <person name="Obille A."/>
            <person name="Becker A."/>
            <person name="Abrahante J.E."/>
            <person name="Garbe J."/>
            <person name="Badalamenti J.P."/>
            <person name="Herman A."/>
            <person name="Mangelson H."/>
            <person name="Liachko I."/>
            <person name="Sullivan S."/>
            <person name="Sone E.D."/>
            <person name="Koren S."/>
            <person name="Silverstein K.A.T."/>
            <person name="Beckman K.B."/>
            <person name="Gohl D.M."/>
        </authorList>
    </citation>
    <scope>NUCLEOTIDE SEQUENCE</scope>
    <source>
        <strain evidence="1">Duluth1</strain>
        <tissue evidence="1">Whole animal</tissue>
    </source>
</reference>
<reference evidence="1" key="2">
    <citation type="submission" date="2020-11" db="EMBL/GenBank/DDBJ databases">
        <authorList>
            <person name="McCartney M.A."/>
            <person name="Auch B."/>
            <person name="Kono T."/>
            <person name="Mallez S."/>
            <person name="Becker A."/>
            <person name="Gohl D.M."/>
            <person name="Silverstein K.A.T."/>
            <person name="Koren S."/>
            <person name="Bechman K.B."/>
            <person name="Herman A."/>
            <person name="Abrahante J.E."/>
            <person name="Garbe J."/>
        </authorList>
    </citation>
    <scope>NUCLEOTIDE SEQUENCE</scope>
    <source>
        <strain evidence="1">Duluth1</strain>
        <tissue evidence="1">Whole animal</tissue>
    </source>
</reference>
<protein>
    <recommendedName>
        <fullName evidence="3">THAP-type domain-containing protein</fullName>
    </recommendedName>
</protein>
<keyword evidence="2" id="KW-1185">Reference proteome</keyword>
<sequence length="73" mass="8619">MILMIGNFRKAFGNFRRYFTPMTYVCTTAHDEISHVMYTFGCNARLEKKTEKKGFFGFPKDDSIKRKWILAVN</sequence>
<comment type="caution">
    <text evidence="1">The sequence shown here is derived from an EMBL/GenBank/DDBJ whole genome shotgun (WGS) entry which is preliminary data.</text>
</comment>
<evidence type="ECO:0008006" key="3">
    <source>
        <dbReference type="Google" id="ProtNLM"/>
    </source>
</evidence>
<name>A0A9D4DJH8_DREPO</name>
<proteinExistence type="predicted"/>
<dbReference type="Proteomes" id="UP000828390">
    <property type="component" value="Unassembled WGS sequence"/>
</dbReference>
<dbReference type="AlphaFoldDB" id="A0A9D4DJH8"/>
<evidence type="ECO:0000313" key="1">
    <source>
        <dbReference type="EMBL" id="KAH3748714.1"/>
    </source>
</evidence>
<accession>A0A9D4DJH8</accession>